<feature type="domain" description="Peptidase family M23 N-terminal" evidence="3">
    <location>
        <begin position="24"/>
        <end position="76"/>
    </location>
</feature>
<dbReference type="InterPro" id="IPR016047">
    <property type="entry name" value="M23ase_b-sheet_dom"/>
</dbReference>
<dbReference type="GO" id="GO:0004222">
    <property type="term" value="F:metalloendopeptidase activity"/>
    <property type="evidence" value="ECO:0007669"/>
    <property type="project" value="TreeGrafter"/>
</dbReference>
<organism evidence="4 5">
    <name type="scientific">Bacterioplanes sanyensis</name>
    <dbReference type="NCBI Taxonomy" id="1249553"/>
    <lineage>
        <taxon>Bacteria</taxon>
        <taxon>Pseudomonadati</taxon>
        <taxon>Pseudomonadota</taxon>
        <taxon>Gammaproteobacteria</taxon>
        <taxon>Oceanospirillales</taxon>
        <taxon>Oceanospirillaceae</taxon>
        <taxon>Bacterioplanes</taxon>
    </lineage>
</organism>
<feature type="chain" id="PRO_5012849798" evidence="1">
    <location>
        <begin position="20"/>
        <end position="271"/>
    </location>
</feature>
<feature type="signal peptide" evidence="1">
    <location>
        <begin position="1"/>
        <end position="19"/>
    </location>
</feature>
<feature type="domain" description="M23ase beta-sheet core" evidence="2">
    <location>
        <begin position="164"/>
        <end position="258"/>
    </location>
</feature>
<dbReference type="InterPro" id="IPR040487">
    <property type="entry name" value="Peptidase_M23_N"/>
</dbReference>
<dbReference type="Pfam" id="PF18421">
    <property type="entry name" value="Peptidase_M23_N"/>
    <property type="match status" value="1"/>
</dbReference>
<dbReference type="RefSeq" id="WP_094061145.1">
    <property type="nucleotide sequence ID" value="NZ_CP022530.1"/>
</dbReference>
<sequence length="271" mass="29630">MKPWPFLLAALVMANQLFALPDTHAIAGGIWRIDLPASATKPAVRFNDKAVKTVRSNNGWHAVIGIPLDASGDIQASVDGKALTLALTEHAYAEQRLTVQRKHSNPNNTAMERIRSEFARMSPVYTSFNNNTTEHWPEFRWPLHGRVSSPFGLRRFFNDQPRRPHSGIDIAAPTGTAVKAPATGTVVLTGDFYFNGNSVFIDHGQGLISMMCHLSRIDVKEGDVVEIGTTIGAVGATGRATGPHLHWTVSLNNARIDPRLVVPEPLKSESK</sequence>
<name>A0A222FNM4_9GAMM</name>
<evidence type="ECO:0000259" key="3">
    <source>
        <dbReference type="Pfam" id="PF18421"/>
    </source>
</evidence>
<dbReference type="FunFam" id="2.70.70.10:FF:000019">
    <property type="entry name" value="M23 family peptidase"/>
    <property type="match status" value="1"/>
</dbReference>
<dbReference type="CDD" id="cd12797">
    <property type="entry name" value="M23_peptidase"/>
    <property type="match status" value="1"/>
</dbReference>
<evidence type="ECO:0000313" key="4">
    <source>
        <dbReference type="EMBL" id="ASP39971.1"/>
    </source>
</evidence>
<dbReference type="SUPFAM" id="SSF51261">
    <property type="entry name" value="Duplicated hybrid motif"/>
    <property type="match status" value="1"/>
</dbReference>
<dbReference type="InterPro" id="IPR011055">
    <property type="entry name" value="Dup_hybrid_motif"/>
</dbReference>
<dbReference type="AlphaFoldDB" id="A0A222FNM4"/>
<evidence type="ECO:0000259" key="2">
    <source>
        <dbReference type="Pfam" id="PF01551"/>
    </source>
</evidence>
<dbReference type="InterPro" id="IPR050570">
    <property type="entry name" value="Cell_wall_metabolism_enzyme"/>
</dbReference>
<protein>
    <submittedName>
        <fullName evidence="4">Peptidase M23</fullName>
    </submittedName>
</protein>
<dbReference type="PANTHER" id="PTHR21666">
    <property type="entry name" value="PEPTIDASE-RELATED"/>
    <property type="match status" value="1"/>
</dbReference>
<dbReference type="KEGG" id="bsan:CHH28_15395"/>
<dbReference type="Pfam" id="PF01551">
    <property type="entry name" value="Peptidase_M23"/>
    <property type="match status" value="1"/>
</dbReference>
<dbReference type="OrthoDB" id="9805070at2"/>
<dbReference type="Gene3D" id="2.60.40.1590">
    <property type="entry name" value="Peptidoglycan hydrolase domains"/>
    <property type="match status" value="1"/>
</dbReference>
<reference evidence="4 5" key="1">
    <citation type="submission" date="2017-07" db="EMBL/GenBank/DDBJ databases">
        <title>Annotated genome sequence of Bacterioplanes sanyensis isolated from Red Sea.</title>
        <authorList>
            <person name="Rehman Z.U."/>
        </authorList>
    </citation>
    <scope>NUCLEOTIDE SEQUENCE [LARGE SCALE GENOMIC DNA]</scope>
    <source>
        <strain evidence="4 5">NV9</strain>
    </source>
</reference>
<gene>
    <name evidence="4" type="ORF">CHH28_15395</name>
</gene>
<proteinExistence type="predicted"/>
<evidence type="ECO:0000256" key="1">
    <source>
        <dbReference type="SAM" id="SignalP"/>
    </source>
</evidence>
<dbReference type="PANTHER" id="PTHR21666:SF285">
    <property type="entry name" value="M23 FAMILY METALLOPEPTIDASE"/>
    <property type="match status" value="1"/>
</dbReference>
<dbReference type="Gene3D" id="2.70.70.10">
    <property type="entry name" value="Glucose Permease (Domain IIA)"/>
    <property type="match status" value="1"/>
</dbReference>
<evidence type="ECO:0000313" key="5">
    <source>
        <dbReference type="Proteomes" id="UP000202440"/>
    </source>
</evidence>
<dbReference type="Proteomes" id="UP000202440">
    <property type="component" value="Chromosome"/>
</dbReference>
<accession>A0A222FNM4</accession>
<dbReference type="EMBL" id="CP022530">
    <property type="protein sequence ID" value="ASP39971.1"/>
    <property type="molecule type" value="Genomic_DNA"/>
</dbReference>
<keyword evidence="5" id="KW-1185">Reference proteome</keyword>
<keyword evidence="1" id="KW-0732">Signal</keyword>